<feature type="transmembrane region" description="Helical" evidence="4">
    <location>
        <begin position="115"/>
        <end position="138"/>
    </location>
</feature>
<keyword evidence="4" id="KW-0812">Transmembrane</keyword>
<accession>A0A6B8W546</accession>
<proteinExistence type="predicted"/>
<feature type="transmembrane region" description="Helical" evidence="4">
    <location>
        <begin position="89"/>
        <end position="108"/>
    </location>
</feature>
<dbReference type="SUPFAM" id="SSF55874">
    <property type="entry name" value="ATPase domain of HSP90 chaperone/DNA topoisomerase II/histidine kinase"/>
    <property type="match status" value="1"/>
</dbReference>
<name>A0A6B8W546_9CORY</name>
<dbReference type="PANTHER" id="PTHR24421">
    <property type="entry name" value="NITRATE/NITRITE SENSOR PROTEIN NARX-RELATED"/>
    <property type="match status" value="1"/>
</dbReference>
<keyword evidence="1" id="KW-0808">Transferase</keyword>
<evidence type="ECO:0000313" key="6">
    <source>
        <dbReference type="Proteomes" id="UP000424462"/>
    </source>
</evidence>
<feature type="transmembrane region" description="Helical" evidence="4">
    <location>
        <begin position="51"/>
        <end position="69"/>
    </location>
</feature>
<keyword evidence="4" id="KW-0472">Membrane</keyword>
<keyword evidence="3" id="KW-0902">Two-component regulatory system</keyword>
<keyword evidence="4" id="KW-1133">Transmembrane helix</keyword>
<feature type="transmembrane region" description="Helical" evidence="4">
    <location>
        <begin position="581"/>
        <end position="602"/>
    </location>
</feature>
<evidence type="ECO:0000256" key="1">
    <source>
        <dbReference type="ARBA" id="ARBA00022679"/>
    </source>
</evidence>
<dbReference type="InterPro" id="IPR036890">
    <property type="entry name" value="HATPase_C_sf"/>
</dbReference>
<organism evidence="5 6">
    <name type="scientific">Corynebacterium occultum</name>
    <dbReference type="NCBI Taxonomy" id="2675219"/>
    <lineage>
        <taxon>Bacteria</taxon>
        <taxon>Bacillati</taxon>
        <taxon>Actinomycetota</taxon>
        <taxon>Actinomycetes</taxon>
        <taxon>Mycobacteriales</taxon>
        <taxon>Corynebacteriaceae</taxon>
        <taxon>Corynebacterium</taxon>
    </lineage>
</organism>
<reference evidence="5 6" key="1">
    <citation type="submission" date="2019-11" db="EMBL/GenBank/DDBJ databases">
        <title>Complete genome sequence of Corynebacterium kalinowskii 1959, a novel Corynebacterium species isolated from soil of a small paddock in Vilsendorf, Germany.</title>
        <authorList>
            <person name="Schaffert L."/>
            <person name="Ruwe M."/>
            <person name="Milse J."/>
            <person name="Hanuschka K."/>
            <person name="Ortseifen V."/>
            <person name="Droste J."/>
            <person name="Brandt D."/>
            <person name="Schlueter L."/>
            <person name="Kutter Y."/>
            <person name="Vinke S."/>
            <person name="Viehoefer P."/>
            <person name="Jacob L."/>
            <person name="Luebke N.-C."/>
            <person name="Schulte-Berndt E."/>
            <person name="Hain C."/>
            <person name="Linder M."/>
            <person name="Schmidt P."/>
            <person name="Wollenschlaeger L."/>
            <person name="Luttermann T."/>
            <person name="Thieme E."/>
            <person name="Hassa J."/>
            <person name="Haak M."/>
            <person name="Wittchen M."/>
            <person name="Mentz A."/>
            <person name="Persicke M."/>
            <person name="Busche T."/>
            <person name="Ruckert C."/>
        </authorList>
    </citation>
    <scope>NUCLEOTIDE SEQUENCE [LARGE SCALE GENOMIC DNA]</scope>
    <source>
        <strain evidence="5 6">2039</strain>
    </source>
</reference>
<evidence type="ECO:0000256" key="2">
    <source>
        <dbReference type="ARBA" id="ARBA00022777"/>
    </source>
</evidence>
<dbReference type="InterPro" id="IPR050482">
    <property type="entry name" value="Sensor_HK_TwoCompSys"/>
</dbReference>
<feature type="transmembrane region" description="Helical" evidence="4">
    <location>
        <begin position="190"/>
        <end position="212"/>
    </location>
</feature>
<sequence length="776" mass="84731">MPESTHLRPHATASAELPADFHEPAPLREPGRLSEGAEQGYLRSRTVSLSLLRMVSLGAGLPWLAYMLLGVYGRRELVEGSRFPADPLISSVWLLLISLAVVVIYAGFIHRKRFYFWSMLTAGGIFVAILLVHVSLMLVTGDSPLKEMYLGDFTGLPVALMVTVLPSPWALGMALVGVAAAAAVNQGSPLGFNMALEIAHSVLVMLPFLLFLQSGHRVARLLDDLATQAHITASRLARTKALRELETRFLGYLHDNVMNTLDAIRRGVRKPEISALGFRTFETDTAAGSVQLSAQEVVEELIWQLRELAPNLQIHAPGKLPESVTIPADISAVLGDAALEAAHNTLRHATGAPAYAEIDVELDGEECIGLKVRIRDEGPGFDPEKIPASRAGLRVAIAGRMHAVDGCDLELHTAPGEGTEIILSWHRDGPVGTSSDVEVPTAYDLVGMGRVFRPRNVLIAWGVFSAMSLNNAHHSPWLWIFSLALVLIALLMCVQGDQLRLPLSSTLVAAVAALVFFTVARLDLAGAAPLWPRAWYPWVFILLCSYLALRDRGWVAWGTWGTGLIISELLSQRYFTEVAELASVIALSSAVLLPATLIPAVIKMTARALPLALAASQDEVISMEVVAGQRRFLSDTSTWISRQVSAILEPRFPADIRRINAHLLELKLRDAIRSPAFVSAELNRAVWDARAAGRGVQILDDRSEPGTPPGEEDRLPLRKLHEHLIELLENEDFRELTVRLFPVGRAHFATILITPRKGEEIRRVDIANESSVPGVG</sequence>
<feature type="transmembrane region" description="Helical" evidence="4">
    <location>
        <begin position="158"/>
        <end position="183"/>
    </location>
</feature>
<gene>
    <name evidence="5" type="ORF">COCCU_05615</name>
</gene>
<keyword evidence="6" id="KW-1185">Reference proteome</keyword>
<evidence type="ECO:0000256" key="3">
    <source>
        <dbReference type="ARBA" id="ARBA00023012"/>
    </source>
</evidence>
<dbReference type="EMBL" id="CP046455">
    <property type="protein sequence ID" value="QGU07067.1"/>
    <property type="molecule type" value="Genomic_DNA"/>
</dbReference>
<dbReference type="GO" id="GO:0016301">
    <property type="term" value="F:kinase activity"/>
    <property type="evidence" value="ECO:0007669"/>
    <property type="project" value="UniProtKB-KW"/>
</dbReference>
<dbReference type="Proteomes" id="UP000424462">
    <property type="component" value="Chromosome"/>
</dbReference>
<dbReference type="GO" id="GO:0000160">
    <property type="term" value="P:phosphorelay signal transduction system"/>
    <property type="evidence" value="ECO:0007669"/>
    <property type="project" value="UniProtKB-KW"/>
</dbReference>
<evidence type="ECO:0000313" key="5">
    <source>
        <dbReference type="EMBL" id="QGU07067.1"/>
    </source>
</evidence>
<dbReference type="AlphaFoldDB" id="A0A6B8W546"/>
<dbReference type="KEGG" id="cok:COCCU_05615"/>
<dbReference type="PANTHER" id="PTHR24421:SF61">
    <property type="entry name" value="OXYGEN SENSOR HISTIDINE KINASE NREB"/>
    <property type="match status" value="1"/>
</dbReference>
<protein>
    <recommendedName>
        <fullName evidence="7">Signal transduction histidine kinase</fullName>
    </recommendedName>
</protein>
<feature type="transmembrane region" description="Helical" evidence="4">
    <location>
        <begin position="501"/>
        <end position="522"/>
    </location>
</feature>
<dbReference type="Gene3D" id="3.30.565.10">
    <property type="entry name" value="Histidine kinase-like ATPase, C-terminal domain"/>
    <property type="match status" value="1"/>
</dbReference>
<dbReference type="RefSeq" id="WP_156230602.1">
    <property type="nucleotide sequence ID" value="NZ_CP046455.1"/>
</dbReference>
<evidence type="ECO:0008006" key="7">
    <source>
        <dbReference type="Google" id="ProtNLM"/>
    </source>
</evidence>
<keyword evidence="2" id="KW-0418">Kinase</keyword>
<feature type="transmembrane region" description="Helical" evidence="4">
    <location>
        <begin position="534"/>
        <end position="549"/>
    </location>
</feature>
<evidence type="ECO:0000256" key="4">
    <source>
        <dbReference type="SAM" id="Phobius"/>
    </source>
</evidence>
<feature type="transmembrane region" description="Helical" evidence="4">
    <location>
        <begin position="477"/>
        <end position="494"/>
    </location>
</feature>